<dbReference type="SUPFAM" id="SSF52540">
    <property type="entry name" value="P-loop containing nucleoside triphosphate hydrolases"/>
    <property type="match status" value="1"/>
</dbReference>
<evidence type="ECO:0000256" key="3">
    <source>
        <dbReference type="PROSITE-ProRule" id="PRU00289"/>
    </source>
</evidence>
<dbReference type="Gene3D" id="3.40.50.300">
    <property type="entry name" value="P-loop containing nucleotide triphosphate hydrolases"/>
    <property type="match status" value="1"/>
</dbReference>
<comment type="caution">
    <text evidence="5">The sequence shown here is derived from an EMBL/GenBank/DDBJ whole genome shotgun (WGS) entry which is preliminary data.</text>
</comment>
<dbReference type="Pfam" id="PF01580">
    <property type="entry name" value="FtsK_SpoIIIE"/>
    <property type="match status" value="1"/>
</dbReference>
<dbReference type="PANTHER" id="PTHR22683">
    <property type="entry name" value="SPORULATION PROTEIN RELATED"/>
    <property type="match status" value="1"/>
</dbReference>
<evidence type="ECO:0000256" key="2">
    <source>
        <dbReference type="ARBA" id="ARBA00022840"/>
    </source>
</evidence>
<dbReference type="AlphaFoldDB" id="A0A930PZP5"/>
<protein>
    <recommendedName>
        <fullName evidence="4">FtsK domain-containing protein</fullName>
    </recommendedName>
</protein>
<proteinExistence type="predicted"/>
<keyword evidence="2 3" id="KW-0067">ATP-binding</keyword>
<evidence type="ECO:0000313" key="5">
    <source>
        <dbReference type="EMBL" id="MBF1673613.1"/>
    </source>
</evidence>
<evidence type="ECO:0000256" key="1">
    <source>
        <dbReference type="ARBA" id="ARBA00022741"/>
    </source>
</evidence>
<evidence type="ECO:0000313" key="6">
    <source>
        <dbReference type="Proteomes" id="UP000785653"/>
    </source>
</evidence>
<dbReference type="GO" id="GO:0003677">
    <property type="term" value="F:DNA binding"/>
    <property type="evidence" value="ECO:0007669"/>
    <property type="project" value="InterPro"/>
</dbReference>
<feature type="non-terminal residue" evidence="5">
    <location>
        <position position="362"/>
    </location>
</feature>
<dbReference type="InterPro" id="IPR050206">
    <property type="entry name" value="FtsK/SpoIIIE/SftA"/>
</dbReference>
<keyword evidence="1 3" id="KW-0547">Nucleotide-binding</keyword>
<dbReference type="PANTHER" id="PTHR22683:SF41">
    <property type="entry name" value="DNA TRANSLOCASE FTSK"/>
    <property type="match status" value="1"/>
</dbReference>
<organism evidence="5 6">
    <name type="scientific">Rothia mucilaginosa</name>
    <dbReference type="NCBI Taxonomy" id="43675"/>
    <lineage>
        <taxon>Bacteria</taxon>
        <taxon>Bacillati</taxon>
        <taxon>Actinomycetota</taxon>
        <taxon>Actinomycetes</taxon>
        <taxon>Micrococcales</taxon>
        <taxon>Micrococcaceae</taxon>
        <taxon>Rothia</taxon>
    </lineage>
</organism>
<feature type="domain" description="FtsK" evidence="4">
    <location>
        <begin position="179"/>
        <end position="362"/>
    </location>
</feature>
<evidence type="ECO:0000259" key="4">
    <source>
        <dbReference type="PROSITE" id="PS50901"/>
    </source>
</evidence>
<gene>
    <name evidence="5" type="ORF">HXO65_05340</name>
</gene>
<dbReference type="EMBL" id="JABZXS010000064">
    <property type="protein sequence ID" value="MBF1673613.1"/>
    <property type="molecule type" value="Genomic_DNA"/>
</dbReference>
<dbReference type="GO" id="GO:0005524">
    <property type="term" value="F:ATP binding"/>
    <property type="evidence" value="ECO:0007669"/>
    <property type="project" value="UniProtKB-UniRule"/>
</dbReference>
<accession>A0A930PZP5</accession>
<dbReference type="InterPro" id="IPR027417">
    <property type="entry name" value="P-loop_NTPase"/>
</dbReference>
<dbReference type="Proteomes" id="UP000785653">
    <property type="component" value="Unassembled WGS sequence"/>
</dbReference>
<dbReference type="InterPro" id="IPR002543">
    <property type="entry name" value="FtsK_dom"/>
</dbReference>
<reference evidence="5" key="1">
    <citation type="submission" date="2020-04" db="EMBL/GenBank/DDBJ databases">
        <title>Deep metagenomics examines the oral microbiome during advanced dental caries in children, revealing novel taxa and co-occurrences with host molecules.</title>
        <authorList>
            <person name="Baker J.L."/>
            <person name="Morton J.T."/>
            <person name="Dinis M."/>
            <person name="Alvarez R."/>
            <person name="Tran N.C."/>
            <person name="Knight R."/>
            <person name="Edlund A."/>
        </authorList>
    </citation>
    <scope>NUCLEOTIDE SEQUENCE</scope>
    <source>
        <strain evidence="5">JCVI_47_bin.3</strain>
    </source>
</reference>
<name>A0A930PZP5_9MICC</name>
<sequence>MDYEALESDLENLDMKKGTQTRQFIYETLTKGLPSISPKFADMRNIREGSAEWAIWAELIRDAAKQVGTREDLLPDLKDASENPFMFKLTISRTPRMKTQAIADEVANIYKYDDNGNLEYPNAYATSAESGSRAFISIYKGTKIDMISLADMYASSTDAQKFVRDPKNEMPVVIGTTGDGKVEYVDLLKAPAIVVSGEPRSGKSWIVKLILNQMCAYMSPNDLHLYIGDPKNQISEYANYNLPHVRRKEYTVDSVIDMLRYLVNTEAPRRKNIMRQYGYVNVLEFRRDHPEVAFPFLYVVLDEMMSLANAMGKEDAREYRELIERFVSEFPALGMRAIFIPHRVKNDVIPKSVSELISVRIT</sequence>
<feature type="binding site" evidence="3">
    <location>
        <begin position="197"/>
        <end position="204"/>
    </location>
    <ligand>
        <name>ATP</name>
        <dbReference type="ChEBI" id="CHEBI:30616"/>
    </ligand>
</feature>
<dbReference type="PROSITE" id="PS50901">
    <property type="entry name" value="FTSK"/>
    <property type="match status" value="1"/>
</dbReference>